<protein>
    <recommendedName>
        <fullName evidence="2">Transposase IS204/IS1001/IS1096/IS1165 DDE domain-containing protein</fullName>
    </recommendedName>
</protein>
<feature type="region of interest" description="Disordered" evidence="1">
    <location>
        <begin position="1"/>
        <end position="21"/>
    </location>
</feature>
<organism evidence="3 4">
    <name type="scientific">Methylacidimicrobium tartarophylax</name>
    <dbReference type="NCBI Taxonomy" id="1041768"/>
    <lineage>
        <taxon>Bacteria</taxon>
        <taxon>Pseudomonadati</taxon>
        <taxon>Verrucomicrobiota</taxon>
        <taxon>Methylacidimicrobium</taxon>
    </lineage>
</organism>
<name>A0A5E6MDT4_9BACT</name>
<proteinExistence type="predicted"/>
<keyword evidence="4" id="KW-1185">Reference proteome</keyword>
<reference evidence="3 4" key="1">
    <citation type="submission" date="2019-09" db="EMBL/GenBank/DDBJ databases">
        <authorList>
            <person name="Cremers G."/>
        </authorList>
    </citation>
    <scope>NUCLEOTIDE SEQUENCE [LARGE SCALE GENOMIC DNA]</scope>
    <source>
        <strain evidence="3">4A</strain>
    </source>
</reference>
<sequence length="112" mass="13028">MTDKTSRRTRRRRTRSSRRSSLKSQVLCFCLQWAARSRLAPFRKLSKTIKKHVDGVLPFLQSRVTHGLIEAINGLIQLAKRMAREFRSFRYLRIAAFLKAGKLRLDLPVVTS</sequence>
<dbReference type="RefSeq" id="WP_246186563.1">
    <property type="nucleotide sequence ID" value="NZ_CABFVA020000066.1"/>
</dbReference>
<dbReference type="EMBL" id="CABFVA020000066">
    <property type="protein sequence ID" value="VVM06496.1"/>
    <property type="molecule type" value="Genomic_DNA"/>
</dbReference>
<evidence type="ECO:0000313" key="3">
    <source>
        <dbReference type="EMBL" id="VVM06496.1"/>
    </source>
</evidence>
<evidence type="ECO:0000256" key="1">
    <source>
        <dbReference type="SAM" id="MobiDB-lite"/>
    </source>
</evidence>
<dbReference type="PANTHER" id="PTHR33498:SF1">
    <property type="entry name" value="TRANSPOSASE FOR INSERTION SEQUENCE ELEMENT IS1557"/>
    <property type="match status" value="1"/>
</dbReference>
<dbReference type="InterPro" id="IPR047951">
    <property type="entry name" value="Transpos_ISL3"/>
</dbReference>
<dbReference type="Proteomes" id="UP000334923">
    <property type="component" value="Unassembled WGS sequence"/>
</dbReference>
<feature type="compositionally biased region" description="Basic residues" evidence="1">
    <location>
        <begin position="7"/>
        <end position="21"/>
    </location>
</feature>
<dbReference type="PANTHER" id="PTHR33498">
    <property type="entry name" value="TRANSPOSASE FOR INSERTION SEQUENCE ELEMENT IS1557"/>
    <property type="match status" value="1"/>
</dbReference>
<evidence type="ECO:0000313" key="4">
    <source>
        <dbReference type="Proteomes" id="UP000334923"/>
    </source>
</evidence>
<gene>
    <name evidence="3" type="ORF">MAMT_01237</name>
</gene>
<accession>A0A5E6MDT4</accession>
<dbReference type="Pfam" id="PF01610">
    <property type="entry name" value="DDE_Tnp_ISL3"/>
    <property type="match status" value="1"/>
</dbReference>
<feature type="domain" description="Transposase IS204/IS1001/IS1096/IS1165 DDE" evidence="2">
    <location>
        <begin position="30"/>
        <end position="95"/>
    </location>
</feature>
<dbReference type="AlphaFoldDB" id="A0A5E6MDT4"/>
<dbReference type="InterPro" id="IPR002560">
    <property type="entry name" value="Transposase_DDE"/>
</dbReference>
<evidence type="ECO:0000259" key="2">
    <source>
        <dbReference type="Pfam" id="PF01610"/>
    </source>
</evidence>